<dbReference type="Proteomes" id="UP000182652">
    <property type="component" value="Unassembled WGS sequence"/>
</dbReference>
<accession>A0A1H4PAQ6</accession>
<evidence type="ECO:0000313" key="1">
    <source>
        <dbReference type="EMBL" id="SEC04304.1"/>
    </source>
</evidence>
<dbReference type="AlphaFoldDB" id="A0A1H4PAQ6"/>
<name>A0A1H4PAQ6_9MICC</name>
<dbReference type="STRING" id="156980.SAMN04489745_1919"/>
<reference evidence="1 2" key="1">
    <citation type="submission" date="2016-10" db="EMBL/GenBank/DDBJ databases">
        <authorList>
            <person name="de Groot N.N."/>
        </authorList>
    </citation>
    <scope>NUCLEOTIDE SEQUENCE [LARGE SCALE GENOMIC DNA]</scope>
    <source>
        <strain evidence="1 2">DSM 10495</strain>
    </source>
</reference>
<organism evidence="1 2">
    <name type="scientific">Arthrobacter woluwensis</name>
    <dbReference type="NCBI Taxonomy" id="156980"/>
    <lineage>
        <taxon>Bacteria</taxon>
        <taxon>Bacillati</taxon>
        <taxon>Actinomycetota</taxon>
        <taxon>Actinomycetes</taxon>
        <taxon>Micrococcales</taxon>
        <taxon>Micrococcaceae</taxon>
        <taxon>Arthrobacter</taxon>
    </lineage>
</organism>
<gene>
    <name evidence="1" type="ORF">SAMN04489745_1919</name>
</gene>
<evidence type="ECO:0000313" key="2">
    <source>
        <dbReference type="Proteomes" id="UP000182652"/>
    </source>
</evidence>
<keyword evidence="2" id="KW-1185">Reference proteome</keyword>
<proteinExistence type="predicted"/>
<protein>
    <submittedName>
        <fullName evidence="1">Uncharacterized protein</fullName>
    </submittedName>
</protein>
<sequence length="325" mass="35102">MPSSLSAYLDALPGDRRSIHSTLSAALRQRLAPGPALDGLVFIPGEPRPVHSDHEEVFWQATEQLMLSTPSGEDELPLAWLGYHVKSRFSGRREAQGFLITDRRLVVKDDVDGIFGKALPRQYPLFTGPGGAAASAAETTAAATESYNWEYSSGLLDDDRTAGLSRLLADALHTVLELSPSLGATVPQAPVTATDLRGRVQELGLGDVVKYDDDPQQAKHFAKAAKKLPLEPGERLLAAFTSATLMGVYGLLITDRRLLSRDLGEEPVSTDRAAIDPESLRLSPDNDRQIIAAPGAVHQLPEGLSPEQRQALVTLLREYAEGRVA</sequence>
<dbReference type="EMBL" id="FNSN01000003">
    <property type="protein sequence ID" value="SEC04304.1"/>
    <property type="molecule type" value="Genomic_DNA"/>
</dbReference>
<dbReference type="RefSeq" id="WP_066212108.1">
    <property type="nucleotide sequence ID" value="NZ_FNSN01000003.1"/>
</dbReference>